<dbReference type="GO" id="GO:0051015">
    <property type="term" value="F:actin filament binding"/>
    <property type="evidence" value="ECO:0007669"/>
    <property type="project" value="TreeGrafter"/>
</dbReference>
<dbReference type="InterPro" id="IPR051017">
    <property type="entry name" value="Aldolase-II_Adducin_sf"/>
</dbReference>
<dbReference type="GO" id="GO:0005886">
    <property type="term" value="C:plasma membrane"/>
    <property type="evidence" value="ECO:0007669"/>
    <property type="project" value="UniProtKB-SubCell"/>
</dbReference>
<evidence type="ECO:0000259" key="2">
    <source>
        <dbReference type="SMART" id="SM01007"/>
    </source>
</evidence>
<dbReference type="Gene3D" id="3.40.225.10">
    <property type="entry name" value="Class II aldolase/adducin N-terminal domain"/>
    <property type="match status" value="1"/>
</dbReference>
<dbReference type="Proteomes" id="UP000887116">
    <property type="component" value="Unassembled WGS sequence"/>
</dbReference>
<dbReference type="SUPFAM" id="SSF53067">
    <property type="entry name" value="Actin-like ATPase domain"/>
    <property type="match status" value="1"/>
</dbReference>
<dbReference type="NCBIfam" id="NF005186">
    <property type="entry name" value="PRK06661.1"/>
    <property type="match status" value="1"/>
</dbReference>
<sequence length="400" mass="45099">HLAVVVGPGSFTGIRVGISAAQGINLATNKPLYGVSALEAQAYAISLLCANSKKNIRAIIKNAQGFYTQLFDFNLLPLSGPTAVRDPGHATSSTHMDCNLNASHAGLLVHYRLKNKQKLKEVEALYLNEPQAYNTKVFGIQRARQSEIDLLVYYKPFFVYKSSEDSNRGLVLLTKSRVKRDLVYAYQILSYLKLDDHTYTHLSYVLKIKSRFIFTHLVYRFDEVNENSLMRVSLDGNVIEGTEYQYNKTGYIIHGFVYQARKDIQAIFHLHTPSIVAVSSLKDGLLPISQWALHFYNKISYHNYDSLALSNTEGKRLIADLKENFVMLMRNHGSITCGRTIQEAMFYTYHLEQACKTQCLTLAMNRELSIPSEEICSKAVKDLLSLKAILVRGIGTHGLD</sequence>
<gene>
    <name evidence="3" type="primary">RP493</name>
    <name evidence="3" type="ORF">TNCT_543911</name>
</gene>
<dbReference type="InterPro" id="IPR043129">
    <property type="entry name" value="ATPase_NBD"/>
</dbReference>
<keyword evidence="4" id="KW-1185">Reference proteome</keyword>
<dbReference type="AlphaFoldDB" id="A0A8X6LLN3"/>
<dbReference type="SMART" id="SM01007">
    <property type="entry name" value="Aldolase_II"/>
    <property type="match status" value="1"/>
</dbReference>
<dbReference type="OrthoDB" id="7312252at2759"/>
<feature type="non-terminal residue" evidence="3">
    <location>
        <position position="1"/>
    </location>
</feature>
<comment type="similarity">
    <text evidence="1">Belongs to the aldolase class II family. Adducin subfamily.</text>
</comment>
<protein>
    <submittedName>
        <fullName evidence="3">Putative aldolase class 2 protein RP493</fullName>
    </submittedName>
</protein>
<dbReference type="PANTHER" id="PTHR10672">
    <property type="entry name" value="ADDUCIN"/>
    <property type="match status" value="1"/>
</dbReference>
<dbReference type="InterPro" id="IPR000905">
    <property type="entry name" value="Gcp-like_dom"/>
</dbReference>
<dbReference type="EMBL" id="BMAO01017252">
    <property type="protein sequence ID" value="GFR14365.1"/>
    <property type="molecule type" value="Genomic_DNA"/>
</dbReference>
<dbReference type="Pfam" id="PF00596">
    <property type="entry name" value="Aldolase_II"/>
    <property type="match status" value="1"/>
</dbReference>
<dbReference type="Gene3D" id="3.30.420.40">
    <property type="match status" value="1"/>
</dbReference>
<dbReference type="PANTHER" id="PTHR10672:SF3">
    <property type="entry name" value="PROTEIN HU-LI TAI SHAO"/>
    <property type="match status" value="1"/>
</dbReference>
<dbReference type="Pfam" id="PF00814">
    <property type="entry name" value="TsaD"/>
    <property type="match status" value="1"/>
</dbReference>
<evidence type="ECO:0000313" key="3">
    <source>
        <dbReference type="EMBL" id="GFR14365.1"/>
    </source>
</evidence>
<proteinExistence type="inferred from homology"/>
<dbReference type="GO" id="GO:0005856">
    <property type="term" value="C:cytoskeleton"/>
    <property type="evidence" value="ECO:0007669"/>
    <property type="project" value="TreeGrafter"/>
</dbReference>
<organism evidence="3 4">
    <name type="scientific">Trichonephila clavata</name>
    <name type="common">Joro spider</name>
    <name type="synonym">Nephila clavata</name>
    <dbReference type="NCBI Taxonomy" id="2740835"/>
    <lineage>
        <taxon>Eukaryota</taxon>
        <taxon>Metazoa</taxon>
        <taxon>Ecdysozoa</taxon>
        <taxon>Arthropoda</taxon>
        <taxon>Chelicerata</taxon>
        <taxon>Arachnida</taxon>
        <taxon>Araneae</taxon>
        <taxon>Araneomorphae</taxon>
        <taxon>Entelegynae</taxon>
        <taxon>Araneoidea</taxon>
        <taxon>Nephilidae</taxon>
        <taxon>Trichonephila</taxon>
    </lineage>
</organism>
<reference evidence="3" key="1">
    <citation type="submission" date="2020-07" db="EMBL/GenBank/DDBJ databases">
        <title>Multicomponent nature underlies the extraordinary mechanical properties of spider dragline silk.</title>
        <authorList>
            <person name="Kono N."/>
            <person name="Nakamura H."/>
            <person name="Mori M."/>
            <person name="Yoshida Y."/>
            <person name="Ohtoshi R."/>
            <person name="Malay A.D."/>
            <person name="Moran D.A.P."/>
            <person name="Tomita M."/>
            <person name="Numata K."/>
            <person name="Arakawa K."/>
        </authorList>
    </citation>
    <scope>NUCLEOTIDE SEQUENCE</scope>
</reference>
<dbReference type="SUPFAM" id="SSF53639">
    <property type="entry name" value="AraD/HMP-PK domain-like"/>
    <property type="match status" value="1"/>
</dbReference>
<accession>A0A8X6LLN3</accession>
<evidence type="ECO:0000256" key="1">
    <source>
        <dbReference type="ARBA" id="ARBA00006274"/>
    </source>
</evidence>
<feature type="domain" description="Class II aldolase/adducin N-terminal" evidence="2">
    <location>
        <begin position="180"/>
        <end position="359"/>
    </location>
</feature>
<name>A0A8X6LLN3_TRICU</name>
<dbReference type="InterPro" id="IPR036409">
    <property type="entry name" value="Aldolase_II/adducin_N_sf"/>
</dbReference>
<comment type="caution">
    <text evidence="3">The sequence shown here is derived from an EMBL/GenBank/DDBJ whole genome shotgun (WGS) entry which is preliminary data.</text>
</comment>
<evidence type="ECO:0000313" key="4">
    <source>
        <dbReference type="Proteomes" id="UP000887116"/>
    </source>
</evidence>
<dbReference type="InterPro" id="IPR001303">
    <property type="entry name" value="Aldolase_II/adducin_N"/>
</dbReference>